<dbReference type="AlphaFoldDB" id="A0A8E0KMB7"/>
<evidence type="ECO:0000313" key="3">
    <source>
        <dbReference type="Proteomes" id="UP000016569"/>
    </source>
</evidence>
<keyword evidence="3" id="KW-1185">Reference proteome</keyword>
<dbReference type="OrthoDB" id="7205924at2"/>
<gene>
    <name evidence="2" type="ORF">MBEBAB_0607</name>
</gene>
<organism evidence="2 3">
    <name type="scientific">Brevundimonas abyssalis TAR-001</name>
    <dbReference type="NCBI Taxonomy" id="1391729"/>
    <lineage>
        <taxon>Bacteria</taxon>
        <taxon>Pseudomonadati</taxon>
        <taxon>Pseudomonadota</taxon>
        <taxon>Alphaproteobacteria</taxon>
        <taxon>Caulobacterales</taxon>
        <taxon>Caulobacteraceae</taxon>
        <taxon>Brevundimonas</taxon>
    </lineage>
</organism>
<name>A0A8E0KMB7_9CAUL</name>
<evidence type="ECO:0000313" key="2">
    <source>
        <dbReference type="EMBL" id="GAD58357.1"/>
    </source>
</evidence>
<evidence type="ECO:0000256" key="1">
    <source>
        <dbReference type="SAM" id="SignalP"/>
    </source>
</evidence>
<accession>A0A8E0KMB7</accession>
<keyword evidence="1" id="KW-0732">Signal</keyword>
<feature type="signal peptide" evidence="1">
    <location>
        <begin position="1"/>
        <end position="23"/>
    </location>
</feature>
<proteinExistence type="predicted"/>
<feature type="chain" id="PRO_5034375449" evidence="1">
    <location>
        <begin position="24"/>
        <end position="135"/>
    </location>
</feature>
<reference evidence="3" key="1">
    <citation type="journal article" date="2013" name="Genome Announc.">
        <title>Draft Genome Sequence of the Dimorphic Prosthecate Bacterium Brevundimonas abyssalis TAR-001T.</title>
        <authorList>
            <person name="Tsubouchi T."/>
            <person name="Nishi S."/>
            <person name="Usui K."/>
            <person name="Shimane Y."/>
            <person name="Takaki Y."/>
            <person name="Maruyama T."/>
            <person name="Hatada Y."/>
        </authorList>
    </citation>
    <scope>NUCLEOTIDE SEQUENCE [LARGE SCALE GENOMIC DNA]</scope>
    <source>
        <strain evidence="3">TAR-001</strain>
    </source>
</reference>
<dbReference type="RefSeq" id="WP_021696453.1">
    <property type="nucleotide sequence ID" value="NZ_BATC01000006.1"/>
</dbReference>
<dbReference type="Proteomes" id="UP000016569">
    <property type="component" value="Unassembled WGS sequence"/>
</dbReference>
<dbReference type="EMBL" id="BATC01000006">
    <property type="protein sequence ID" value="GAD58357.1"/>
    <property type="molecule type" value="Genomic_DNA"/>
</dbReference>
<sequence length="135" mass="14139">MKPILFAPILAMSLALVPAAALAQDNHAGHGDHAAHAEAQVSAEETMLRTTIAAMQAGTPNYDDMVTELADAVRAGEASITPMIQGFGAVQTLEHQGEVQGAQHYRATFDNAVTDWFIALGDDGKIAGLVFRPAG</sequence>
<comment type="caution">
    <text evidence="2">The sequence shown here is derived from an EMBL/GenBank/DDBJ whole genome shotgun (WGS) entry which is preliminary data.</text>
</comment>
<protein>
    <submittedName>
        <fullName evidence="2">Uncharacterized protein</fullName>
    </submittedName>
</protein>